<accession>A0A2S0MS89</accession>
<feature type="transmembrane region" description="Helical" evidence="6">
    <location>
        <begin position="125"/>
        <end position="141"/>
    </location>
</feature>
<feature type="transmembrane region" description="Helical" evidence="6">
    <location>
        <begin position="43"/>
        <end position="65"/>
    </location>
</feature>
<feature type="transmembrane region" description="Helical" evidence="6">
    <location>
        <begin position="100"/>
        <end position="118"/>
    </location>
</feature>
<name>A0A2S0MS89_9RHOB</name>
<sequence length="299" mass="31560">MTTRFETSPARAAAMMVLAMAIIGAIDNVIAPMSAHIGLWQFHFIRSLIALPLVGLMALAGLGALRPRRWGAVTLRSVLVSTAMMFYFGALAFMPIAQALAGLFTSPIFVLLITATLLRGRIGRWRVLAVAAGFTGTVLVLQPDPRAFDAATLIPVAGGFFYALGAIVTRRHCAGEGAPALLAGNLFALGLAGAVGALVLAVLPQPGAQDFVTRGWIWPIRPAMPHILLQAVGSVIAVFLIIRAYQTGEPSRVAVFEYAVMIFGPLFAWLLLGQPLGPWQAVGVLLIATAGAIIAIRSE</sequence>
<dbReference type="PANTHER" id="PTHR22911:SF6">
    <property type="entry name" value="SOLUTE CARRIER FAMILY 35 MEMBER G1"/>
    <property type="match status" value="1"/>
</dbReference>
<feature type="domain" description="EamA" evidence="7">
    <location>
        <begin position="156"/>
        <end position="294"/>
    </location>
</feature>
<feature type="transmembrane region" description="Helical" evidence="6">
    <location>
        <begin position="77"/>
        <end position="94"/>
    </location>
</feature>
<gene>
    <name evidence="8" type="ORF">C6Y53_14360</name>
</gene>
<keyword evidence="4 6" id="KW-1133">Transmembrane helix</keyword>
<dbReference type="EMBL" id="CP027665">
    <property type="protein sequence ID" value="AVO38759.1"/>
    <property type="molecule type" value="Genomic_DNA"/>
</dbReference>
<feature type="transmembrane region" description="Helical" evidence="6">
    <location>
        <begin position="254"/>
        <end position="272"/>
    </location>
</feature>
<dbReference type="GO" id="GO:0016020">
    <property type="term" value="C:membrane"/>
    <property type="evidence" value="ECO:0007669"/>
    <property type="project" value="UniProtKB-SubCell"/>
</dbReference>
<keyword evidence="3 6" id="KW-0812">Transmembrane</keyword>
<evidence type="ECO:0000259" key="7">
    <source>
        <dbReference type="Pfam" id="PF00892"/>
    </source>
</evidence>
<evidence type="ECO:0000256" key="6">
    <source>
        <dbReference type="SAM" id="Phobius"/>
    </source>
</evidence>
<evidence type="ECO:0000256" key="2">
    <source>
        <dbReference type="ARBA" id="ARBA00009853"/>
    </source>
</evidence>
<reference evidence="9" key="1">
    <citation type="submission" date="2018-03" db="EMBL/GenBank/DDBJ databases">
        <title>Genomic analysis of the strain SH-1 isolated from shrimp intestine.</title>
        <authorList>
            <person name="Kim Y.-S."/>
            <person name="Kim S.-E."/>
            <person name="Kim K.-H."/>
        </authorList>
    </citation>
    <scope>NUCLEOTIDE SEQUENCE [LARGE SCALE GENOMIC DNA]</scope>
    <source>
        <strain evidence="9">SH-1</strain>
    </source>
</reference>
<proteinExistence type="inferred from homology"/>
<feature type="transmembrane region" description="Helical" evidence="6">
    <location>
        <begin position="278"/>
        <end position="296"/>
    </location>
</feature>
<keyword evidence="9" id="KW-1185">Reference proteome</keyword>
<organism evidence="8 9">
    <name type="scientific">Pukyongiella litopenaei</name>
    <dbReference type="NCBI Taxonomy" id="2605946"/>
    <lineage>
        <taxon>Bacteria</taxon>
        <taxon>Pseudomonadati</taxon>
        <taxon>Pseudomonadota</taxon>
        <taxon>Alphaproteobacteria</taxon>
        <taxon>Rhodobacterales</taxon>
        <taxon>Paracoccaceae</taxon>
        <taxon>Pukyongiella</taxon>
    </lineage>
</organism>
<evidence type="ECO:0000256" key="4">
    <source>
        <dbReference type="ARBA" id="ARBA00022989"/>
    </source>
</evidence>
<comment type="similarity">
    <text evidence="2">Belongs to the drug/metabolite transporter (DMT) superfamily. 10 TMS drug/metabolite exporter (DME) (TC 2.A.7.3) family.</text>
</comment>
<feature type="domain" description="EamA" evidence="7">
    <location>
        <begin position="13"/>
        <end position="141"/>
    </location>
</feature>
<protein>
    <submittedName>
        <fullName evidence="8">DMT family transporter</fullName>
    </submittedName>
</protein>
<dbReference type="KEGG" id="thas:C6Y53_14360"/>
<dbReference type="PANTHER" id="PTHR22911">
    <property type="entry name" value="ACYL-MALONYL CONDENSING ENZYME-RELATED"/>
    <property type="match status" value="1"/>
</dbReference>
<evidence type="ECO:0000313" key="9">
    <source>
        <dbReference type="Proteomes" id="UP000237655"/>
    </source>
</evidence>
<evidence type="ECO:0000256" key="5">
    <source>
        <dbReference type="ARBA" id="ARBA00023136"/>
    </source>
</evidence>
<feature type="transmembrane region" description="Helical" evidence="6">
    <location>
        <begin position="12"/>
        <end position="31"/>
    </location>
</feature>
<dbReference type="Proteomes" id="UP000237655">
    <property type="component" value="Chromosome"/>
</dbReference>
<keyword evidence="5 6" id="KW-0472">Membrane</keyword>
<evidence type="ECO:0000313" key="8">
    <source>
        <dbReference type="EMBL" id="AVO38759.1"/>
    </source>
</evidence>
<feature type="transmembrane region" description="Helical" evidence="6">
    <location>
        <begin position="147"/>
        <end position="168"/>
    </location>
</feature>
<feature type="transmembrane region" description="Helical" evidence="6">
    <location>
        <begin position="223"/>
        <end position="242"/>
    </location>
</feature>
<comment type="subcellular location">
    <subcellularLocation>
        <location evidence="1">Membrane</location>
        <topology evidence="1">Multi-pass membrane protein</topology>
    </subcellularLocation>
</comment>
<dbReference type="AlphaFoldDB" id="A0A2S0MS89"/>
<feature type="transmembrane region" description="Helical" evidence="6">
    <location>
        <begin position="180"/>
        <end position="203"/>
    </location>
</feature>
<evidence type="ECO:0000256" key="3">
    <source>
        <dbReference type="ARBA" id="ARBA00022692"/>
    </source>
</evidence>
<dbReference type="RefSeq" id="WP_106473070.1">
    <property type="nucleotide sequence ID" value="NZ_CP027665.1"/>
</dbReference>
<dbReference type="InterPro" id="IPR000620">
    <property type="entry name" value="EamA_dom"/>
</dbReference>
<dbReference type="Pfam" id="PF00892">
    <property type="entry name" value="EamA"/>
    <property type="match status" value="2"/>
</dbReference>
<dbReference type="InterPro" id="IPR037185">
    <property type="entry name" value="EmrE-like"/>
</dbReference>
<dbReference type="SUPFAM" id="SSF103481">
    <property type="entry name" value="Multidrug resistance efflux transporter EmrE"/>
    <property type="match status" value="2"/>
</dbReference>
<evidence type="ECO:0000256" key="1">
    <source>
        <dbReference type="ARBA" id="ARBA00004141"/>
    </source>
</evidence>